<feature type="transmembrane region" description="Helical" evidence="1">
    <location>
        <begin position="16"/>
        <end position="48"/>
    </location>
</feature>
<feature type="transmembrane region" description="Helical" evidence="1">
    <location>
        <begin position="68"/>
        <end position="90"/>
    </location>
</feature>
<dbReference type="PANTHER" id="PTHR36435">
    <property type="entry name" value="SLR1288 PROTEIN"/>
    <property type="match status" value="1"/>
</dbReference>
<dbReference type="RefSeq" id="WP_166145701.1">
    <property type="nucleotide sequence ID" value="NZ_JAANYN010000003.1"/>
</dbReference>
<keyword evidence="3" id="KW-0482">Metalloprotease</keyword>
<reference evidence="3 4" key="1">
    <citation type="submission" date="2020-03" db="EMBL/GenBank/DDBJ databases">
        <title>Cyclobacterium plantarum sp. nov., a marine bacterium isolated from a coastal-marine wetland.</title>
        <authorList>
            <person name="Sanchez-Porro C."/>
            <person name="Ventosa A."/>
            <person name="Amoozegar M."/>
        </authorList>
    </citation>
    <scope>NUCLEOTIDE SEQUENCE [LARGE SCALE GENOMIC DNA]</scope>
    <source>
        <strain evidence="3 4">GBPx2</strain>
    </source>
</reference>
<evidence type="ECO:0000313" key="4">
    <source>
        <dbReference type="Proteomes" id="UP000649799"/>
    </source>
</evidence>
<proteinExistence type="predicted"/>
<dbReference type="PANTHER" id="PTHR36435:SF1">
    <property type="entry name" value="CAAX AMINO TERMINAL PROTEASE FAMILY PROTEIN"/>
    <property type="match status" value="1"/>
</dbReference>
<feature type="transmembrane region" description="Helical" evidence="1">
    <location>
        <begin position="172"/>
        <end position="191"/>
    </location>
</feature>
<keyword evidence="1" id="KW-0812">Transmembrane</keyword>
<feature type="transmembrane region" description="Helical" evidence="1">
    <location>
        <begin position="111"/>
        <end position="132"/>
    </location>
</feature>
<name>A0ABX0H8V1_9BACT</name>
<comment type="caution">
    <text evidence="3">The sequence shown here is derived from an EMBL/GenBank/DDBJ whole genome shotgun (WGS) entry which is preliminary data.</text>
</comment>
<dbReference type="GO" id="GO:0008237">
    <property type="term" value="F:metallopeptidase activity"/>
    <property type="evidence" value="ECO:0007669"/>
    <property type="project" value="UniProtKB-KW"/>
</dbReference>
<evidence type="ECO:0000259" key="2">
    <source>
        <dbReference type="Pfam" id="PF02517"/>
    </source>
</evidence>
<feature type="transmembrane region" description="Helical" evidence="1">
    <location>
        <begin position="280"/>
        <end position="299"/>
    </location>
</feature>
<dbReference type="Proteomes" id="UP000649799">
    <property type="component" value="Unassembled WGS sequence"/>
</dbReference>
<keyword evidence="1" id="KW-0472">Membrane</keyword>
<dbReference type="InterPro" id="IPR003675">
    <property type="entry name" value="Rce1/LyrA-like_dom"/>
</dbReference>
<dbReference type="InterPro" id="IPR052710">
    <property type="entry name" value="CAAX_protease"/>
</dbReference>
<sequence length="315" mass="35802">MEIYEHRAGHSVNQHWLLSITVLVLIVFGTLAILQTIAIGLIPVFFGISFDELPGLLATTLDHPNSRMAFLFIQGLGGGLAFLLGGWLFIRLVDKKTLKIKKQFARTAPGKLWIILPLLFGFVLFNSLLVYLNMNVEFPEALSELEAMFREKEDQLMELTKFLTDFDSTAELLMGILVIGILAGVGEEYLFRGIIQPKLHNYTGNAHLGVWITAFIFSAIHFQFYGFLPRLMLGALFGYLYLYSGTLIYPMLAHILNNTFTLILVYLNKLSLIEFDMEDASNLYWEYVVLGLIVFLISWKKFLTFQKSETYGEVA</sequence>
<dbReference type="EMBL" id="JAANYN010000003">
    <property type="protein sequence ID" value="NHE56891.1"/>
    <property type="molecule type" value="Genomic_DNA"/>
</dbReference>
<feature type="domain" description="CAAX prenyl protease 2/Lysostaphin resistance protein A-like" evidence="2">
    <location>
        <begin position="171"/>
        <end position="260"/>
    </location>
</feature>
<dbReference type="Pfam" id="PF02517">
    <property type="entry name" value="Rce1-like"/>
    <property type="match status" value="1"/>
</dbReference>
<keyword evidence="3" id="KW-0378">Hydrolase</keyword>
<evidence type="ECO:0000256" key="1">
    <source>
        <dbReference type="SAM" id="Phobius"/>
    </source>
</evidence>
<organism evidence="3 4">
    <name type="scientific">Cyclobacterium plantarum</name>
    <dbReference type="NCBI Taxonomy" id="2716263"/>
    <lineage>
        <taxon>Bacteria</taxon>
        <taxon>Pseudomonadati</taxon>
        <taxon>Bacteroidota</taxon>
        <taxon>Cytophagia</taxon>
        <taxon>Cytophagales</taxon>
        <taxon>Cyclobacteriaceae</taxon>
        <taxon>Cyclobacterium</taxon>
    </lineage>
</organism>
<protein>
    <submittedName>
        <fullName evidence="3">CPBP family intramembrane metalloprotease</fullName>
    </submittedName>
</protein>
<gene>
    <name evidence="3" type="ORF">G9Q97_08710</name>
</gene>
<evidence type="ECO:0000313" key="3">
    <source>
        <dbReference type="EMBL" id="NHE56891.1"/>
    </source>
</evidence>
<keyword evidence="3" id="KW-0645">Protease</keyword>
<keyword evidence="4" id="KW-1185">Reference proteome</keyword>
<accession>A0ABX0H8V1</accession>
<feature type="transmembrane region" description="Helical" evidence="1">
    <location>
        <begin position="247"/>
        <end position="268"/>
    </location>
</feature>
<feature type="transmembrane region" description="Helical" evidence="1">
    <location>
        <begin position="203"/>
        <end position="227"/>
    </location>
</feature>
<keyword evidence="1" id="KW-1133">Transmembrane helix</keyword>